<dbReference type="RefSeq" id="WP_090666062.1">
    <property type="nucleotide sequence ID" value="NZ_FOUF01000002.1"/>
</dbReference>
<evidence type="ECO:0000313" key="1">
    <source>
        <dbReference type="EMBL" id="SFL92236.1"/>
    </source>
</evidence>
<name>A0A1I4LN20_9PROT</name>
<proteinExistence type="predicted"/>
<accession>A0A1I4LN20</accession>
<sequence>MITDTLINTYMTNYQGGPSTAALTDGNEIEWMISPDLTSLPTADRLYNWAESIYSDLFPNHPTSQDVFGYYARVYENGNALGEQDDHIYFYDGNSITLVGTVDDFLPDAMAAGF</sequence>
<keyword evidence="2" id="KW-1185">Reference proteome</keyword>
<gene>
    <name evidence="1" type="ORF">SAMN05421880_102137</name>
</gene>
<reference evidence="1 2" key="1">
    <citation type="submission" date="2016-10" db="EMBL/GenBank/DDBJ databases">
        <authorList>
            <person name="de Groot N.N."/>
        </authorList>
    </citation>
    <scope>NUCLEOTIDE SEQUENCE [LARGE SCALE GENOMIC DNA]</scope>
    <source>
        <strain evidence="1 2">Nm146</strain>
    </source>
</reference>
<dbReference type="EMBL" id="FOUF01000002">
    <property type="protein sequence ID" value="SFL92236.1"/>
    <property type="molecule type" value="Genomic_DNA"/>
</dbReference>
<dbReference type="Proteomes" id="UP000199561">
    <property type="component" value="Unassembled WGS sequence"/>
</dbReference>
<evidence type="ECO:0000313" key="2">
    <source>
        <dbReference type="Proteomes" id="UP000199561"/>
    </source>
</evidence>
<dbReference type="AlphaFoldDB" id="A0A1I4LN20"/>
<protein>
    <submittedName>
        <fullName evidence="1">Uncharacterized protein</fullName>
    </submittedName>
</protein>
<organism evidence="1 2">
    <name type="scientific">Nitrosomonas nitrosa</name>
    <dbReference type="NCBI Taxonomy" id="52442"/>
    <lineage>
        <taxon>Bacteria</taxon>
        <taxon>Pseudomonadati</taxon>
        <taxon>Pseudomonadota</taxon>
        <taxon>Betaproteobacteria</taxon>
        <taxon>Nitrosomonadales</taxon>
        <taxon>Nitrosomonadaceae</taxon>
        <taxon>Nitrosomonas</taxon>
    </lineage>
</organism>